<keyword evidence="1" id="KW-1133">Transmembrane helix</keyword>
<gene>
    <name evidence="2" type="ORF">S01H1_38964</name>
</gene>
<feature type="transmembrane region" description="Helical" evidence="1">
    <location>
        <begin position="38"/>
        <end position="63"/>
    </location>
</feature>
<accession>X0V9P1</accession>
<evidence type="ECO:0000256" key="1">
    <source>
        <dbReference type="SAM" id="Phobius"/>
    </source>
</evidence>
<evidence type="ECO:0000313" key="2">
    <source>
        <dbReference type="EMBL" id="GAG09208.1"/>
    </source>
</evidence>
<sequence>MTDKLSLDLPTTALIITTATAPVAALSVAFRFSQSASILTQILLLTLMCLIQLVALSTFLLWLRHDFLDLRRQVHHLLDLLGGPDLRWEVAGTLQRLQRVLSQLRQNPEYTPQPSTNGDDDE</sequence>
<proteinExistence type="predicted"/>
<dbReference type="EMBL" id="BARS01024550">
    <property type="protein sequence ID" value="GAG09208.1"/>
    <property type="molecule type" value="Genomic_DNA"/>
</dbReference>
<feature type="transmembrane region" description="Helical" evidence="1">
    <location>
        <begin position="12"/>
        <end position="32"/>
    </location>
</feature>
<reference evidence="2" key="1">
    <citation type="journal article" date="2014" name="Front. Microbiol.">
        <title>High frequency of phylogenetically diverse reductive dehalogenase-homologous genes in deep subseafloor sedimentary metagenomes.</title>
        <authorList>
            <person name="Kawai M."/>
            <person name="Futagami T."/>
            <person name="Toyoda A."/>
            <person name="Takaki Y."/>
            <person name="Nishi S."/>
            <person name="Hori S."/>
            <person name="Arai W."/>
            <person name="Tsubouchi T."/>
            <person name="Morono Y."/>
            <person name="Uchiyama I."/>
            <person name="Ito T."/>
            <person name="Fujiyama A."/>
            <person name="Inagaki F."/>
            <person name="Takami H."/>
        </authorList>
    </citation>
    <scope>NUCLEOTIDE SEQUENCE</scope>
    <source>
        <strain evidence="2">Expedition CK06-06</strain>
    </source>
</reference>
<comment type="caution">
    <text evidence="2">The sequence shown here is derived from an EMBL/GenBank/DDBJ whole genome shotgun (WGS) entry which is preliminary data.</text>
</comment>
<protein>
    <submittedName>
        <fullName evidence="2">Uncharacterized protein</fullName>
    </submittedName>
</protein>
<keyword evidence="1" id="KW-0472">Membrane</keyword>
<organism evidence="2">
    <name type="scientific">marine sediment metagenome</name>
    <dbReference type="NCBI Taxonomy" id="412755"/>
    <lineage>
        <taxon>unclassified sequences</taxon>
        <taxon>metagenomes</taxon>
        <taxon>ecological metagenomes</taxon>
    </lineage>
</organism>
<name>X0V9P1_9ZZZZ</name>
<keyword evidence="1" id="KW-0812">Transmembrane</keyword>
<dbReference type="AlphaFoldDB" id="X0V9P1"/>